<feature type="domain" description="BioF2-like acetyltransferase" evidence="1">
    <location>
        <begin position="160"/>
        <end position="299"/>
    </location>
</feature>
<keyword evidence="2" id="KW-0808">Transferase</keyword>
<dbReference type="Pfam" id="PF13480">
    <property type="entry name" value="Acetyltransf_6"/>
    <property type="match status" value="1"/>
</dbReference>
<gene>
    <name evidence="2" type="ORF">Aco04nite_69140</name>
</gene>
<evidence type="ECO:0000313" key="2">
    <source>
        <dbReference type="EMBL" id="GIM80139.1"/>
    </source>
</evidence>
<dbReference type="SUPFAM" id="SSF55729">
    <property type="entry name" value="Acyl-CoA N-acyltransferases (Nat)"/>
    <property type="match status" value="1"/>
</dbReference>
<dbReference type="AlphaFoldDB" id="A0A919VV37"/>
<reference evidence="2" key="1">
    <citation type="submission" date="2021-03" db="EMBL/GenBank/DDBJ databases">
        <title>Whole genome shotgun sequence of Actinoplanes consettensis NBRC 14913.</title>
        <authorList>
            <person name="Komaki H."/>
            <person name="Tamura T."/>
        </authorList>
    </citation>
    <scope>NUCLEOTIDE SEQUENCE</scope>
    <source>
        <strain evidence="2">NBRC 14913</strain>
    </source>
</reference>
<organism evidence="2 3">
    <name type="scientific">Winogradskya consettensis</name>
    <dbReference type="NCBI Taxonomy" id="113560"/>
    <lineage>
        <taxon>Bacteria</taxon>
        <taxon>Bacillati</taxon>
        <taxon>Actinomycetota</taxon>
        <taxon>Actinomycetes</taxon>
        <taxon>Micromonosporales</taxon>
        <taxon>Micromonosporaceae</taxon>
        <taxon>Winogradskya</taxon>
    </lineage>
</organism>
<dbReference type="InterPro" id="IPR038740">
    <property type="entry name" value="BioF2-like_GNAT_dom"/>
</dbReference>
<name>A0A919VV37_9ACTN</name>
<sequence>MTLEEFEKLGPQWETLYAKSAPATPFLAHGWLSAYWRTFNPADVRIVCVHDGAGRLVAAAALRVQRRRGVRTLIPLAAELTDFSDVLLDDDVPDAGEELAASLLALPGWDVIELPEAPPGAQVWRLLNGWPGQAFARPASVCLELPVGATEVVLAGLPAKQRRHLRRNDRLDLRHEAVPADPESLAAGVGELLDLHTREWDGRGGNALHGTETFRRHLTTAVQNLAPQGRARLTRHTLDGVPAAVSLTLYTAGTVAGYLYGADPSLRKQVDISALLIDSGLRLGREHGTAKLSLLRGEESGKLRWQPLARRNQRMTLLRPHFGLGHGFAVAGLISQAGRASLRRIPAVTRFAARLGF</sequence>
<proteinExistence type="predicted"/>
<accession>A0A919VV37</accession>
<protein>
    <submittedName>
        <fullName evidence="2">Glycosyl transferase family 1</fullName>
    </submittedName>
</protein>
<dbReference type="Proteomes" id="UP000680865">
    <property type="component" value="Unassembled WGS sequence"/>
</dbReference>
<comment type="caution">
    <text evidence="2">The sequence shown here is derived from an EMBL/GenBank/DDBJ whole genome shotgun (WGS) entry which is preliminary data.</text>
</comment>
<keyword evidence="3" id="KW-1185">Reference proteome</keyword>
<evidence type="ECO:0000313" key="3">
    <source>
        <dbReference type="Proteomes" id="UP000680865"/>
    </source>
</evidence>
<dbReference type="InterPro" id="IPR016181">
    <property type="entry name" value="Acyl_CoA_acyltransferase"/>
</dbReference>
<dbReference type="RefSeq" id="WP_213001390.1">
    <property type="nucleotide sequence ID" value="NZ_BAAATW010000007.1"/>
</dbReference>
<dbReference type="EMBL" id="BOQP01000041">
    <property type="protein sequence ID" value="GIM80139.1"/>
    <property type="molecule type" value="Genomic_DNA"/>
</dbReference>
<dbReference type="Gene3D" id="3.40.630.30">
    <property type="match status" value="1"/>
</dbReference>
<dbReference type="GO" id="GO:0016740">
    <property type="term" value="F:transferase activity"/>
    <property type="evidence" value="ECO:0007669"/>
    <property type="project" value="UniProtKB-KW"/>
</dbReference>
<evidence type="ECO:0000259" key="1">
    <source>
        <dbReference type="Pfam" id="PF13480"/>
    </source>
</evidence>